<dbReference type="InterPro" id="IPR001610">
    <property type="entry name" value="PAC"/>
</dbReference>
<dbReference type="InterPro" id="IPR000014">
    <property type="entry name" value="PAS"/>
</dbReference>
<dbReference type="Gene3D" id="3.30.450.20">
    <property type="entry name" value="PAS domain"/>
    <property type="match status" value="3"/>
</dbReference>
<dbReference type="Proteomes" id="UP000006055">
    <property type="component" value="Chromosome"/>
</dbReference>
<dbReference type="Gene3D" id="3.40.50.300">
    <property type="entry name" value="P-loop containing nucleotide triphosphate hydrolases"/>
    <property type="match status" value="1"/>
</dbReference>
<dbReference type="FunFam" id="3.40.50.300:FF:000006">
    <property type="entry name" value="DNA-binding transcriptional regulator NtrC"/>
    <property type="match status" value="1"/>
</dbReference>
<dbReference type="RefSeq" id="WP_014808340.1">
    <property type="nucleotide sequence ID" value="NC_018025.1"/>
</dbReference>
<dbReference type="InterPro" id="IPR013656">
    <property type="entry name" value="PAS_4"/>
</dbReference>
<name>I4C0U0_DESTA</name>
<feature type="domain" description="PAC" evidence="7">
    <location>
        <begin position="347"/>
        <end position="399"/>
    </location>
</feature>
<dbReference type="PANTHER" id="PTHR32071">
    <property type="entry name" value="TRANSCRIPTIONAL REGULATORY PROTEIN"/>
    <property type="match status" value="1"/>
</dbReference>
<dbReference type="PROSITE" id="PS50113">
    <property type="entry name" value="PAC"/>
    <property type="match status" value="2"/>
</dbReference>
<dbReference type="InterPro" id="IPR003593">
    <property type="entry name" value="AAA+_ATPase"/>
</dbReference>
<dbReference type="GO" id="GO:0005524">
    <property type="term" value="F:ATP binding"/>
    <property type="evidence" value="ECO:0007669"/>
    <property type="project" value="UniProtKB-KW"/>
</dbReference>
<dbReference type="InterPro" id="IPR002197">
    <property type="entry name" value="HTH_Fis"/>
</dbReference>
<keyword evidence="1" id="KW-0547">Nucleotide-binding</keyword>
<dbReference type="InterPro" id="IPR058031">
    <property type="entry name" value="AAA_lid_NorR"/>
</dbReference>
<evidence type="ECO:0000313" key="9">
    <source>
        <dbReference type="Proteomes" id="UP000006055"/>
    </source>
</evidence>
<keyword evidence="2" id="KW-0067">ATP-binding</keyword>
<feature type="domain" description="PAS" evidence="6">
    <location>
        <begin position="273"/>
        <end position="343"/>
    </location>
</feature>
<dbReference type="Pfam" id="PF08447">
    <property type="entry name" value="PAS_3"/>
    <property type="match status" value="1"/>
</dbReference>
<dbReference type="SMART" id="SM00086">
    <property type="entry name" value="PAC"/>
    <property type="match status" value="2"/>
</dbReference>
<dbReference type="PROSITE" id="PS50112">
    <property type="entry name" value="PAS"/>
    <property type="match status" value="3"/>
</dbReference>
<dbReference type="Gene3D" id="1.10.10.60">
    <property type="entry name" value="Homeodomain-like"/>
    <property type="match status" value="1"/>
</dbReference>
<dbReference type="InterPro" id="IPR009057">
    <property type="entry name" value="Homeodomain-like_sf"/>
</dbReference>
<keyword evidence="4" id="KW-0804">Transcription</keyword>
<evidence type="ECO:0000256" key="1">
    <source>
        <dbReference type="ARBA" id="ARBA00022741"/>
    </source>
</evidence>
<evidence type="ECO:0000313" key="8">
    <source>
        <dbReference type="EMBL" id="AFM23181.1"/>
    </source>
</evidence>
<keyword evidence="9" id="KW-1185">Reference proteome</keyword>
<dbReference type="SMART" id="SM00091">
    <property type="entry name" value="PAS"/>
    <property type="match status" value="4"/>
</dbReference>
<dbReference type="Pfam" id="PF13426">
    <property type="entry name" value="PAS_9"/>
    <property type="match status" value="1"/>
</dbReference>
<keyword evidence="3" id="KW-0805">Transcription regulation</keyword>
<dbReference type="InterPro" id="IPR025662">
    <property type="entry name" value="Sigma_54_int_dom_ATP-bd_1"/>
</dbReference>
<sequence length="878" mass="99384">MAETMRCEREKQKMEIPNIDTRNANLTCQSLLTVLEHLNAAVWVIDQDDGRILFANHDAETMYYESEKISSDSSASLPLETSARTDLTEFLDKRNLDEREYQLLLAGMRVAVQEFDVDWLDGKKARLKIVRDLSDMNRMEKAFIESEARFRATLDNAAYAIVLTDDKGHFTQVNAAWEKMFGYTAEEALSLTNLDVTHPDSIEVSKEKLSALVRGDLDFYRMEKQYVRKDGSTFWGDLGVTPVHGLDRHLGATVGVIADITDRKRMEESLRENEARFRATLDNLAQSVTLTDDTGRFTHVNEAFEPMFGYTPEEARNLTHLDVTHPDDVELSRERLQAVVSGELDFYRLEKRYVRKDGSVFWGDLTCTPVVSLDRSVAAAVAVIVDISEQKMIQGELQKARDKLELRVAERTEELAAANRELLDQIAERTRVQEALKSSEERFRAIFETARDCIFIKDQNLKYLLVNPAMERMLELPASEIMQLSDEELFGQGAGEYLRQLDRRVLAGEIIETEHTRPVKGVPMTFLEIRAPMRDQDAEIIGICGISRNITERTKGVFKEISADQVSSTVMRSTLAEARMAAKTDIIILLTGESGAGKDHLASFIHDNSRRSSGPFYAINCAAIPPELAESELFGHEQGAFTGANRRKRGLLELAEGGTLLLNEIGELPLHLQAKLLTFLDSRSFTRVGGEKPVTVSARLIAATNRNLEEEVAKNRFRVDLFYRLNVLSIRVPPLRERIDDLPVLAQIIIAELDQELQLHKKAFISDKDMAMLCAYRWPGNVRELRNVLERALIVSPGPQLEFESFQTDAPVPTNKSWTFHFPPKPSYVHAVAEFKRNLLVEALNTAGGNKQEASRLLGITRHVLRRQLERLMIDVSK</sequence>
<evidence type="ECO:0000256" key="4">
    <source>
        <dbReference type="ARBA" id="ARBA00023163"/>
    </source>
</evidence>
<dbReference type="InterPro" id="IPR002078">
    <property type="entry name" value="Sigma_54_int"/>
</dbReference>
<evidence type="ECO:0000259" key="7">
    <source>
        <dbReference type="PROSITE" id="PS50113"/>
    </source>
</evidence>
<organism evidence="8 9">
    <name type="scientific">Desulfomonile tiedjei (strain ATCC 49306 / DSM 6799 / DCB-1)</name>
    <dbReference type="NCBI Taxonomy" id="706587"/>
    <lineage>
        <taxon>Bacteria</taxon>
        <taxon>Pseudomonadati</taxon>
        <taxon>Thermodesulfobacteriota</taxon>
        <taxon>Desulfomonilia</taxon>
        <taxon>Desulfomonilales</taxon>
        <taxon>Desulfomonilaceae</taxon>
        <taxon>Desulfomonile</taxon>
    </lineage>
</organism>
<dbReference type="eggNOG" id="COG3829">
    <property type="taxonomic scope" value="Bacteria"/>
</dbReference>
<evidence type="ECO:0000259" key="5">
    <source>
        <dbReference type="PROSITE" id="PS50045"/>
    </source>
</evidence>
<evidence type="ECO:0000256" key="2">
    <source>
        <dbReference type="ARBA" id="ARBA00022840"/>
    </source>
</evidence>
<dbReference type="Pfam" id="PF02954">
    <property type="entry name" value="HTH_8"/>
    <property type="match status" value="1"/>
</dbReference>
<dbReference type="STRING" id="706587.Desti_0446"/>
<protein>
    <submittedName>
        <fullName evidence="8">PAS domain S-box</fullName>
    </submittedName>
</protein>
<dbReference type="InterPro" id="IPR013655">
    <property type="entry name" value="PAS_fold_3"/>
</dbReference>
<dbReference type="HOGENOM" id="CLU_000445_77_0_7"/>
<dbReference type="CDD" id="cd00009">
    <property type="entry name" value="AAA"/>
    <property type="match status" value="1"/>
</dbReference>
<evidence type="ECO:0000259" key="6">
    <source>
        <dbReference type="PROSITE" id="PS50112"/>
    </source>
</evidence>
<dbReference type="InterPro" id="IPR027417">
    <property type="entry name" value="P-loop_NTPase"/>
</dbReference>
<dbReference type="SUPFAM" id="SSF46689">
    <property type="entry name" value="Homeodomain-like"/>
    <property type="match status" value="1"/>
</dbReference>
<dbReference type="Gene3D" id="1.10.8.60">
    <property type="match status" value="1"/>
</dbReference>
<dbReference type="EMBL" id="CP003360">
    <property type="protein sequence ID" value="AFM23181.1"/>
    <property type="molecule type" value="Genomic_DNA"/>
</dbReference>
<proteinExistence type="predicted"/>
<dbReference type="PRINTS" id="PR01590">
    <property type="entry name" value="HTHFIS"/>
</dbReference>
<dbReference type="SMART" id="SM00382">
    <property type="entry name" value="AAA"/>
    <property type="match status" value="1"/>
</dbReference>
<dbReference type="NCBIfam" id="TIGR00229">
    <property type="entry name" value="sensory_box"/>
    <property type="match status" value="3"/>
</dbReference>
<feature type="domain" description="PAS" evidence="6">
    <location>
        <begin position="439"/>
        <end position="509"/>
    </location>
</feature>
<dbReference type="eggNOG" id="COG2202">
    <property type="taxonomic scope" value="Bacteria"/>
</dbReference>
<feature type="domain" description="Sigma-54 factor interaction" evidence="5">
    <location>
        <begin position="568"/>
        <end position="794"/>
    </location>
</feature>
<dbReference type="SUPFAM" id="SSF52540">
    <property type="entry name" value="P-loop containing nucleoside triphosphate hydrolases"/>
    <property type="match status" value="1"/>
</dbReference>
<feature type="domain" description="PAC" evidence="7">
    <location>
        <begin position="220"/>
        <end position="272"/>
    </location>
</feature>
<dbReference type="GO" id="GO:0043565">
    <property type="term" value="F:sequence-specific DNA binding"/>
    <property type="evidence" value="ECO:0007669"/>
    <property type="project" value="InterPro"/>
</dbReference>
<dbReference type="InterPro" id="IPR025944">
    <property type="entry name" value="Sigma_54_int_dom_CS"/>
</dbReference>
<gene>
    <name evidence="8" type="ordered locus">Desti_0446</name>
</gene>
<dbReference type="InterPro" id="IPR035965">
    <property type="entry name" value="PAS-like_dom_sf"/>
</dbReference>
<dbReference type="PROSITE" id="PS50045">
    <property type="entry name" value="SIGMA54_INTERACT_4"/>
    <property type="match status" value="1"/>
</dbReference>
<evidence type="ECO:0000256" key="3">
    <source>
        <dbReference type="ARBA" id="ARBA00023015"/>
    </source>
</evidence>
<dbReference type="InterPro" id="IPR000700">
    <property type="entry name" value="PAS-assoc_C"/>
</dbReference>
<dbReference type="CDD" id="cd00130">
    <property type="entry name" value="PAS"/>
    <property type="match status" value="3"/>
</dbReference>
<dbReference type="KEGG" id="dti:Desti_0446"/>
<dbReference type="Pfam" id="PF08448">
    <property type="entry name" value="PAS_4"/>
    <property type="match status" value="1"/>
</dbReference>
<dbReference type="PROSITE" id="PS00675">
    <property type="entry name" value="SIGMA54_INTERACT_1"/>
    <property type="match status" value="1"/>
</dbReference>
<dbReference type="Pfam" id="PF25601">
    <property type="entry name" value="AAA_lid_14"/>
    <property type="match status" value="1"/>
</dbReference>
<dbReference type="Pfam" id="PF00158">
    <property type="entry name" value="Sigma54_activat"/>
    <property type="match status" value="1"/>
</dbReference>
<dbReference type="GO" id="GO:0006355">
    <property type="term" value="P:regulation of DNA-templated transcription"/>
    <property type="evidence" value="ECO:0007669"/>
    <property type="project" value="InterPro"/>
</dbReference>
<reference evidence="9" key="1">
    <citation type="submission" date="2012-06" db="EMBL/GenBank/DDBJ databases">
        <title>Complete sequence of chromosome of Desulfomonile tiedjei DSM 6799.</title>
        <authorList>
            <person name="Lucas S."/>
            <person name="Copeland A."/>
            <person name="Lapidus A."/>
            <person name="Glavina del Rio T."/>
            <person name="Dalin E."/>
            <person name="Tice H."/>
            <person name="Bruce D."/>
            <person name="Goodwin L."/>
            <person name="Pitluck S."/>
            <person name="Peters L."/>
            <person name="Ovchinnikova G."/>
            <person name="Zeytun A."/>
            <person name="Lu M."/>
            <person name="Kyrpides N."/>
            <person name="Mavromatis K."/>
            <person name="Ivanova N."/>
            <person name="Brettin T."/>
            <person name="Detter J.C."/>
            <person name="Han C."/>
            <person name="Larimer F."/>
            <person name="Land M."/>
            <person name="Hauser L."/>
            <person name="Markowitz V."/>
            <person name="Cheng J.-F."/>
            <person name="Hugenholtz P."/>
            <person name="Woyke T."/>
            <person name="Wu D."/>
            <person name="Spring S."/>
            <person name="Schroeder M."/>
            <person name="Brambilla E."/>
            <person name="Klenk H.-P."/>
            <person name="Eisen J.A."/>
        </authorList>
    </citation>
    <scope>NUCLEOTIDE SEQUENCE [LARGE SCALE GENOMIC DNA]</scope>
    <source>
        <strain evidence="9">ATCC 49306 / DSM 6799 / DCB-1</strain>
    </source>
</reference>
<dbReference type="PROSITE" id="PS00688">
    <property type="entry name" value="SIGMA54_INTERACT_3"/>
    <property type="match status" value="1"/>
</dbReference>
<dbReference type="Pfam" id="PF13188">
    <property type="entry name" value="PAS_8"/>
    <property type="match status" value="1"/>
</dbReference>
<dbReference type="SUPFAM" id="SSF55785">
    <property type="entry name" value="PYP-like sensor domain (PAS domain)"/>
    <property type="match status" value="3"/>
</dbReference>
<dbReference type="AlphaFoldDB" id="I4C0U0"/>
<feature type="domain" description="PAS" evidence="6">
    <location>
        <begin position="146"/>
        <end position="216"/>
    </location>
</feature>
<accession>I4C0U0</accession>